<dbReference type="EMBL" id="LR796344">
    <property type="protein sequence ID" value="CAB4138346.1"/>
    <property type="molecule type" value="Genomic_DNA"/>
</dbReference>
<sequence>MEIIVAIALICSEKTCDNMVHSPRFYNIDACNAYLWDERLRQSRQGNMVVLDDCITTTEERIKAYK</sequence>
<name>A0A6J5LZR8_9CAUD</name>
<proteinExistence type="predicted"/>
<gene>
    <name evidence="1" type="ORF">UFOVP330_7</name>
</gene>
<organism evidence="1">
    <name type="scientific">uncultured Caudovirales phage</name>
    <dbReference type="NCBI Taxonomy" id="2100421"/>
    <lineage>
        <taxon>Viruses</taxon>
        <taxon>Duplodnaviria</taxon>
        <taxon>Heunggongvirae</taxon>
        <taxon>Uroviricota</taxon>
        <taxon>Caudoviricetes</taxon>
        <taxon>Peduoviridae</taxon>
        <taxon>Maltschvirus</taxon>
        <taxon>Maltschvirus maltsch</taxon>
    </lineage>
</organism>
<reference evidence="1" key="1">
    <citation type="submission" date="2020-04" db="EMBL/GenBank/DDBJ databases">
        <authorList>
            <person name="Chiriac C."/>
            <person name="Salcher M."/>
            <person name="Ghai R."/>
            <person name="Kavagutti S V."/>
        </authorList>
    </citation>
    <scope>NUCLEOTIDE SEQUENCE</scope>
</reference>
<accession>A0A6J5LZR8</accession>
<evidence type="ECO:0000313" key="1">
    <source>
        <dbReference type="EMBL" id="CAB4138346.1"/>
    </source>
</evidence>
<protein>
    <submittedName>
        <fullName evidence="1">Uncharacterized protein</fullName>
    </submittedName>
</protein>